<evidence type="ECO:0000313" key="3">
    <source>
        <dbReference type="Proteomes" id="UP000271974"/>
    </source>
</evidence>
<gene>
    <name evidence="2" type="ORF">EGW08_014671</name>
</gene>
<name>A0A433T7K0_ELYCH</name>
<proteinExistence type="predicted"/>
<organism evidence="2 3">
    <name type="scientific">Elysia chlorotica</name>
    <name type="common">Eastern emerald elysia</name>
    <name type="synonym">Sea slug</name>
    <dbReference type="NCBI Taxonomy" id="188477"/>
    <lineage>
        <taxon>Eukaryota</taxon>
        <taxon>Metazoa</taxon>
        <taxon>Spiralia</taxon>
        <taxon>Lophotrochozoa</taxon>
        <taxon>Mollusca</taxon>
        <taxon>Gastropoda</taxon>
        <taxon>Heterobranchia</taxon>
        <taxon>Euthyneura</taxon>
        <taxon>Panpulmonata</taxon>
        <taxon>Sacoglossa</taxon>
        <taxon>Placobranchoidea</taxon>
        <taxon>Plakobranchidae</taxon>
        <taxon>Elysia</taxon>
    </lineage>
</organism>
<feature type="region of interest" description="Disordered" evidence="1">
    <location>
        <begin position="18"/>
        <end position="49"/>
    </location>
</feature>
<evidence type="ECO:0000313" key="2">
    <source>
        <dbReference type="EMBL" id="RUS77567.1"/>
    </source>
</evidence>
<evidence type="ECO:0000256" key="1">
    <source>
        <dbReference type="SAM" id="MobiDB-lite"/>
    </source>
</evidence>
<dbReference type="EMBL" id="RQTK01000571">
    <property type="protein sequence ID" value="RUS77567.1"/>
    <property type="molecule type" value="Genomic_DNA"/>
</dbReference>
<comment type="caution">
    <text evidence="2">The sequence shown here is derived from an EMBL/GenBank/DDBJ whole genome shotgun (WGS) entry which is preliminary data.</text>
</comment>
<accession>A0A433T7K0</accession>
<protein>
    <submittedName>
        <fullName evidence="2">Uncharacterized protein</fullName>
    </submittedName>
</protein>
<dbReference type="AlphaFoldDB" id="A0A433T7K0"/>
<keyword evidence="3" id="KW-1185">Reference proteome</keyword>
<dbReference type="Proteomes" id="UP000271974">
    <property type="component" value="Unassembled WGS sequence"/>
</dbReference>
<sequence>MVRAVMWAGEGRGILERGRGIPGRRRDKPNGAWQNKKEACPTGEGRGILERGRGIQGRRRAKLVSGRVLPEVNESHPARLAEALPLTAARNLRRAVNVLDVEHRGAPGLCRHLDAAVPAAAAVVAGSGGSGGCGSRRCAWRYEFASLCKEEAAGEKLWCWYSFTDSSLLIELGFLQCVNPSREAALTTYKELVLIAKLKEPALTPGGADGQRDNVRCDRGKRLSYSDESNPINSKATPSLLYN</sequence>
<feature type="region of interest" description="Disordered" evidence="1">
    <location>
        <begin position="222"/>
        <end position="243"/>
    </location>
</feature>
<feature type="compositionally biased region" description="Polar residues" evidence="1">
    <location>
        <begin position="226"/>
        <end position="243"/>
    </location>
</feature>
<reference evidence="2 3" key="1">
    <citation type="submission" date="2019-01" db="EMBL/GenBank/DDBJ databases">
        <title>A draft genome assembly of the solar-powered sea slug Elysia chlorotica.</title>
        <authorList>
            <person name="Cai H."/>
            <person name="Li Q."/>
            <person name="Fang X."/>
            <person name="Li J."/>
            <person name="Curtis N.E."/>
            <person name="Altenburger A."/>
            <person name="Shibata T."/>
            <person name="Feng M."/>
            <person name="Maeda T."/>
            <person name="Schwartz J.A."/>
            <person name="Shigenobu S."/>
            <person name="Lundholm N."/>
            <person name="Nishiyama T."/>
            <person name="Yang H."/>
            <person name="Hasebe M."/>
            <person name="Li S."/>
            <person name="Pierce S.K."/>
            <person name="Wang J."/>
        </authorList>
    </citation>
    <scope>NUCLEOTIDE SEQUENCE [LARGE SCALE GENOMIC DNA]</scope>
    <source>
        <strain evidence="2">EC2010</strain>
        <tissue evidence="2">Whole organism of an adult</tissue>
    </source>
</reference>